<evidence type="ECO:0000313" key="1">
    <source>
        <dbReference type="EMBL" id="MBU5484220.1"/>
    </source>
</evidence>
<gene>
    <name evidence="1" type="ORF">KQI86_07745</name>
</gene>
<dbReference type="Proteomes" id="UP000726170">
    <property type="component" value="Unassembled WGS sequence"/>
</dbReference>
<protein>
    <submittedName>
        <fullName evidence="1">Uncharacterized protein</fullName>
    </submittedName>
</protein>
<keyword evidence="2" id="KW-1185">Reference proteome</keyword>
<evidence type="ECO:0000313" key="2">
    <source>
        <dbReference type="Proteomes" id="UP000726170"/>
    </source>
</evidence>
<organism evidence="1 2">
    <name type="scientific">Clostridium mobile</name>
    <dbReference type="NCBI Taxonomy" id="2841512"/>
    <lineage>
        <taxon>Bacteria</taxon>
        <taxon>Bacillati</taxon>
        <taxon>Bacillota</taxon>
        <taxon>Clostridia</taxon>
        <taxon>Eubacteriales</taxon>
        <taxon>Clostridiaceae</taxon>
        <taxon>Clostridium</taxon>
    </lineage>
</organism>
<name>A0ABS6EGS6_9CLOT</name>
<sequence length="157" mass="18234">MKNIHGFISRINEIKWFSRCGTAKKRYIVVTSIFEAYDSYNSKTLAVWGPKISSLETQAIDIITDEKIDCIFETVSSEIQNSLWNGYCNFIKRCKLENENGLENEIMDCVKRNMSWAAIEIQLGQKDFFNDLLSIYEEGRWPCSYDGVYPHGKFVVM</sequence>
<dbReference type="RefSeq" id="WP_216438708.1">
    <property type="nucleotide sequence ID" value="NZ_JAHLQF010000002.1"/>
</dbReference>
<proteinExistence type="predicted"/>
<reference evidence="1 2" key="1">
    <citation type="submission" date="2021-06" db="EMBL/GenBank/DDBJ databases">
        <authorList>
            <person name="Sun Q."/>
            <person name="Li D."/>
        </authorList>
    </citation>
    <scope>NUCLEOTIDE SEQUENCE [LARGE SCALE GENOMIC DNA]</scope>
    <source>
        <strain evidence="1 2">MSJ-11</strain>
    </source>
</reference>
<accession>A0ABS6EGS6</accession>
<comment type="caution">
    <text evidence="1">The sequence shown here is derived from an EMBL/GenBank/DDBJ whole genome shotgun (WGS) entry which is preliminary data.</text>
</comment>
<dbReference type="EMBL" id="JAHLQF010000002">
    <property type="protein sequence ID" value="MBU5484220.1"/>
    <property type="molecule type" value="Genomic_DNA"/>
</dbReference>